<feature type="compositionally biased region" description="Polar residues" evidence="6">
    <location>
        <begin position="86"/>
        <end position="97"/>
    </location>
</feature>
<feature type="compositionally biased region" description="Basic and acidic residues" evidence="6">
    <location>
        <begin position="678"/>
        <end position="690"/>
    </location>
</feature>
<feature type="compositionally biased region" description="Low complexity" evidence="6">
    <location>
        <begin position="545"/>
        <end position="558"/>
    </location>
</feature>
<feature type="compositionally biased region" description="Acidic residues" evidence="6">
    <location>
        <begin position="467"/>
        <end position="511"/>
    </location>
</feature>
<dbReference type="PANTHER" id="PTHR16466">
    <property type="entry name" value="TELOMERE REPEAT-BINDING FACTOR 2-INTERACTING PROTEIN 1"/>
    <property type="match status" value="1"/>
</dbReference>
<feature type="compositionally biased region" description="Acidic residues" evidence="6">
    <location>
        <begin position="628"/>
        <end position="637"/>
    </location>
</feature>
<feature type="compositionally biased region" description="Acidic residues" evidence="6">
    <location>
        <begin position="326"/>
        <end position="339"/>
    </location>
</feature>
<feature type="region of interest" description="Disordered" evidence="6">
    <location>
        <begin position="86"/>
        <end position="131"/>
    </location>
</feature>
<feature type="region of interest" description="Disordered" evidence="6">
    <location>
        <begin position="301"/>
        <end position="342"/>
    </location>
</feature>
<dbReference type="InterPro" id="IPR015010">
    <property type="entry name" value="TERF2IP_Myb"/>
</dbReference>
<dbReference type="InterPro" id="IPR036431">
    <property type="entry name" value="ARID_dom_sf"/>
</dbReference>
<evidence type="ECO:0000256" key="1">
    <source>
        <dbReference type="ARBA" id="ARBA00010467"/>
    </source>
</evidence>
<evidence type="ECO:0000256" key="4">
    <source>
        <dbReference type="ARBA" id="ARBA00023242"/>
    </source>
</evidence>
<dbReference type="EMBL" id="CAWUON010000033">
    <property type="protein sequence ID" value="CAK7268126.1"/>
    <property type="molecule type" value="Genomic_DNA"/>
</dbReference>
<evidence type="ECO:0000256" key="6">
    <source>
        <dbReference type="SAM" id="MobiDB-lite"/>
    </source>
</evidence>
<reference evidence="9 10" key="1">
    <citation type="submission" date="2024-01" db="EMBL/GenBank/DDBJ databases">
        <authorList>
            <person name="Allen C."/>
            <person name="Tagirdzhanova G."/>
        </authorList>
    </citation>
    <scope>NUCLEOTIDE SEQUENCE [LARGE SCALE GENOMIC DNA]</scope>
    <source>
        <strain evidence="9 10">CBS 119000</strain>
    </source>
</reference>
<dbReference type="Pfam" id="PF01388">
    <property type="entry name" value="ARID"/>
    <property type="match status" value="1"/>
</dbReference>
<dbReference type="Gene3D" id="1.10.10.60">
    <property type="entry name" value="Homeodomain-like"/>
    <property type="match status" value="1"/>
</dbReference>
<feature type="domain" description="ARID" evidence="8">
    <location>
        <begin position="357"/>
        <end position="448"/>
    </location>
</feature>
<feature type="compositionally biased region" description="Polar residues" evidence="6">
    <location>
        <begin position="650"/>
        <end position="664"/>
    </location>
</feature>
<evidence type="ECO:0000256" key="2">
    <source>
        <dbReference type="ARBA" id="ARBA00022454"/>
    </source>
</evidence>
<comment type="subcellular location">
    <subcellularLocation>
        <location evidence="5">Nucleus</location>
    </subcellularLocation>
    <subcellularLocation>
        <location evidence="5">Chromosome</location>
        <location evidence="5">Telomere</location>
    </subcellularLocation>
</comment>
<evidence type="ECO:0000259" key="8">
    <source>
        <dbReference type="PROSITE" id="PS51011"/>
    </source>
</evidence>
<comment type="function">
    <text evidence="5">Involved in the regulation of telomere length, clustering and has a specific role in telomere position effect (TPE).</text>
</comment>
<dbReference type="PANTHER" id="PTHR16466:SF6">
    <property type="entry name" value="TELOMERIC REPEAT-BINDING FACTOR 2-INTERACTING PROTEIN 1"/>
    <property type="match status" value="1"/>
</dbReference>
<proteinExistence type="inferred from homology"/>
<comment type="similarity">
    <text evidence="1 5">Belongs to the RAP1 family.</text>
</comment>
<dbReference type="Pfam" id="PF16589">
    <property type="entry name" value="BRCT_2"/>
    <property type="match status" value="1"/>
</dbReference>
<organism evidence="9 10">
    <name type="scientific">Sporothrix epigloea</name>
    <dbReference type="NCBI Taxonomy" id="1892477"/>
    <lineage>
        <taxon>Eukaryota</taxon>
        <taxon>Fungi</taxon>
        <taxon>Dikarya</taxon>
        <taxon>Ascomycota</taxon>
        <taxon>Pezizomycotina</taxon>
        <taxon>Sordariomycetes</taxon>
        <taxon>Sordariomycetidae</taxon>
        <taxon>Ophiostomatales</taxon>
        <taxon>Ophiostomataceae</taxon>
        <taxon>Sporothrix</taxon>
    </lineage>
</organism>
<dbReference type="InterPro" id="IPR001357">
    <property type="entry name" value="BRCT_dom"/>
</dbReference>
<name>A0ABP0DMW2_9PEZI</name>
<evidence type="ECO:0000256" key="3">
    <source>
        <dbReference type="ARBA" id="ARBA00022895"/>
    </source>
</evidence>
<evidence type="ECO:0000259" key="7">
    <source>
        <dbReference type="PROSITE" id="PS50172"/>
    </source>
</evidence>
<feature type="region of interest" description="Disordered" evidence="6">
    <location>
        <begin position="545"/>
        <end position="690"/>
    </location>
</feature>
<dbReference type="Proteomes" id="UP001642502">
    <property type="component" value="Unassembled WGS sequence"/>
</dbReference>
<protein>
    <recommendedName>
        <fullName evidence="5">DNA-binding protein RAP1</fullName>
    </recommendedName>
</protein>
<dbReference type="InterPro" id="IPR001606">
    <property type="entry name" value="ARID_dom"/>
</dbReference>
<dbReference type="CDD" id="cd11655">
    <property type="entry name" value="rap1_myb-like"/>
    <property type="match status" value="1"/>
</dbReference>
<keyword evidence="4 5" id="KW-0539">Nucleus</keyword>
<gene>
    <name evidence="9" type="ORF">SEPCBS119000_002902</name>
</gene>
<comment type="subunit">
    <text evidence="5">Homodimer.</text>
</comment>
<dbReference type="PROSITE" id="PS51011">
    <property type="entry name" value="ARID"/>
    <property type="match status" value="1"/>
</dbReference>
<evidence type="ECO:0000256" key="5">
    <source>
        <dbReference type="RuleBase" id="RU367107"/>
    </source>
</evidence>
<feature type="compositionally biased region" description="Polar residues" evidence="6">
    <location>
        <begin position="517"/>
        <end position="531"/>
    </location>
</feature>
<sequence>MAFSFEGIKFWVSIHTPNRTKADITNNGGNLVASEADADVCIMDPLRAGSNPPRKMVSPAWISECISRQAKIDEEPFRVINIVAQNVQRQPQEAPSSQERRHRSPTTRSPPPRSPAPRRRPPAGSYRRVRNEYTAKDDEILVEWMIRKAAKAAKDGEYLSARGTKVFKELEAKHPHHTFHSWRSRWLTRLSQTTDLPYPSKLRSQPTVHSVRADRLRMATGVPGTDQSIEPEQAESQAITADDEAGLSGAPDELFFMDYNDFYIIKSAYSEWRKQIERTAQEWRRIYYKLRALYTNAPSSDDARAAAAPQNGSATVHPQAPNRFTDDEDEEDEYEEGGDDGLNIDVDAILDNVESFDDKKRHFLSCLEAYNDFLQVYVPPSFFIGGRYLETYTLWTAVEAESSGERDKGRWGRVASALGFESAKYPALESQLEAWYNQNLKELGAFLAEFQSEDAGIDDGVSQGEGSQEEEGEEEEVEEDDGDGMEDDNAVIAGDDDDDEEEDDPGEDQNAPEDVSPSKTARPTDRSTGLISSARKMLSATFLGGSKSAATEAEAAKTPSRRVRFPGRASAETDENDGDNDSPAFETRLRMARRPAQGRPSASGNVITDPETQDFAFDPETQQHETVFDELEEDEAAAEQALREERAFAPSQQPLVTASPSLTAPVTPRRKRPAETPSRGRDSAKRIIRT</sequence>
<evidence type="ECO:0000313" key="10">
    <source>
        <dbReference type="Proteomes" id="UP001642502"/>
    </source>
</evidence>
<dbReference type="SUPFAM" id="SSF46774">
    <property type="entry name" value="ARID-like"/>
    <property type="match status" value="1"/>
</dbReference>
<evidence type="ECO:0000313" key="9">
    <source>
        <dbReference type="EMBL" id="CAK7268126.1"/>
    </source>
</evidence>
<dbReference type="Pfam" id="PF08914">
    <property type="entry name" value="Myb_Rap1"/>
    <property type="match status" value="1"/>
</dbReference>
<feature type="domain" description="BRCT" evidence="7">
    <location>
        <begin position="55"/>
        <end position="79"/>
    </location>
</feature>
<accession>A0ABP0DMW2</accession>
<dbReference type="InterPro" id="IPR009057">
    <property type="entry name" value="Homeodomain-like_sf"/>
</dbReference>
<comment type="caution">
    <text evidence="9">The sequence shown here is derived from an EMBL/GenBank/DDBJ whole genome shotgun (WGS) entry which is preliminary data.</text>
</comment>
<feature type="region of interest" description="Disordered" evidence="6">
    <location>
        <begin position="456"/>
        <end position="533"/>
    </location>
</feature>
<keyword evidence="10" id="KW-1185">Reference proteome</keyword>
<dbReference type="SUPFAM" id="SSF46689">
    <property type="entry name" value="Homeodomain-like"/>
    <property type="match status" value="1"/>
</dbReference>
<dbReference type="PROSITE" id="PS50172">
    <property type="entry name" value="BRCT"/>
    <property type="match status" value="1"/>
</dbReference>
<keyword evidence="2 5" id="KW-0158">Chromosome</keyword>
<dbReference type="InterPro" id="IPR039595">
    <property type="entry name" value="TE2IP/Rap1"/>
</dbReference>
<keyword evidence="3 5" id="KW-0779">Telomere</keyword>